<organism evidence="13 14">
    <name type="scientific">Geotrichum candidum</name>
    <name type="common">Oospora lactis</name>
    <name type="synonym">Dipodascus geotrichum</name>
    <dbReference type="NCBI Taxonomy" id="1173061"/>
    <lineage>
        <taxon>Eukaryota</taxon>
        <taxon>Fungi</taxon>
        <taxon>Dikarya</taxon>
        <taxon>Ascomycota</taxon>
        <taxon>Saccharomycotina</taxon>
        <taxon>Dipodascomycetes</taxon>
        <taxon>Dipodascales</taxon>
        <taxon>Dipodascaceae</taxon>
        <taxon>Geotrichum</taxon>
    </lineage>
</organism>
<dbReference type="Proteomes" id="UP000242525">
    <property type="component" value="Unassembled WGS sequence"/>
</dbReference>
<evidence type="ECO:0000256" key="11">
    <source>
        <dbReference type="SAM" id="MobiDB-lite"/>
    </source>
</evidence>
<evidence type="ECO:0000256" key="1">
    <source>
        <dbReference type="ARBA" id="ARBA00010006"/>
    </source>
</evidence>
<dbReference type="Gene3D" id="1.10.510.10">
    <property type="entry name" value="Transferase(Phosphotransferase) domain 1"/>
    <property type="match status" value="1"/>
</dbReference>
<feature type="compositionally biased region" description="Low complexity" evidence="11">
    <location>
        <begin position="503"/>
        <end position="517"/>
    </location>
</feature>
<accession>A0A0J9X897</accession>
<protein>
    <recommendedName>
        <fullName evidence="2">non-specific serine/threonine protein kinase</fullName>
        <ecNumber evidence="2">2.7.11.1</ecNumber>
    </recommendedName>
</protein>
<dbReference type="EMBL" id="CCBN010000005">
    <property type="protein sequence ID" value="CDO53461.1"/>
    <property type="molecule type" value="Genomic_DNA"/>
</dbReference>
<dbReference type="PANTHER" id="PTHR24356">
    <property type="entry name" value="SERINE/THREONINE-PROTEIN KINASE"/>
    <property type="match status" value="1"/>
</dbReference>
<dbReference type="STRING" id="1173061.A0A0J9X897"/>
<comment type="caution">
    <text evidence="13">The sequence shown here is derived from an EMBL/GenBank/DDBJ whole genome shotgun (WGS) entry which is preliminary data.</text>
</comment>
<evidence type="ECO:0000313" key="13">
    <source>
        <dbReference type="EMBL" id="CDO53461.1"/>
    </source>
</evidence>
<evidence type="ECO:0000256" key="3">
    <source>
        <dbReference type="ARBA" id="ARBA00022527"/>
    </source>
</evidence>
<dbReference type="CDD" id="cd05581">
    <property type="entry name" value="STKc_PDK1"/>
    <property type="match status" value="1"/>
</dbReference>
<feature type="compositionally biased region" description="Polar residues" evidence="11">
    <location>
        <begin position="582"/>
        <end position="593"/>
    </location>
</feature>
<comment type="catalytic activity">
    <reaction evidence="8">
        <text>L-threonyl-[protein] + ATP = O-phospho-L-threonyl-[protein] + ADP + H(+)</text>
        <dbReference type="Rhea" id="RHEA:46608"/>
        <dbReference type="Rhea" id="RHEA-COMP:11060"/>
        <dbReference type="Rhea" id="RHEA-COMP:11605"/>
        <dbReference type="ChEBI" id="CHEBI:15378"/>
        <dbReference type="ChEBI" id="CHEBI:30013"/>
        <dbReference type="ChEBI" id="CHEBI:30616"/>
        <dbReference type="ChEBI" id="CHEBI:61977"/>
        <dbReference type="ChEBI" id="CHEBI:456216"/>
        <dbReference type="EC" id="2.7.11.1"/>
    </reaction>
</comment>
<feature type="region of interest" description="Disordered" evidence="11">
    <location>
        <begin position="359"/>
        <end position="378"/>
    </location>
</feature>
<gene>
    <name evidence="13" type="ORF">BN980_GECA05s02067g</name>
</gene>
<keyword evidence="3 13" id="KW-0723">Serine/threonine-protein kinase</keyword>
<dbReference type="OrthoDB" id="347657at2759"/>
<dbReference type="Pfam" id="PF00069">
    <property type="entry name" value="Pkinase"/>
    <property type="match status" value="1"/>
</dbReference>
<dbReference type="FunFam" id="3.30.200.20:FF:000191">
    <property type="entry name" value="3-phosphoinositide-dependent protein kinase 2-like"/>
    <property type="match status" value="1"/>
</dbReference>
<dbReference type="AlphaFoldDB" id="A0A0J9X897"/>
<evidence type="ECO:0000256" key="8">
    <source>
        <dbReference type="ARBA" id="ARBA00047899"/>
    </source>
</evidence>
<feature type="compositionally biased region" description="Polar residues" evidence="11">
    <location>
        <begin position="463"/>
        <end position="482"/>
    </location>
</feature>
<dbReference type="Gene3D" id="3.30.200.20">
    <property type="entry name" value="Phosphorylase Kinase, domain 1"/>
    <property type="match status" value="1"/>
</dbReference>
<evidence type="ECO:0000256" key="7">
    <source>
        <dbReference type="ARBA" id="ARBA00022840"/>
    </source>
</evidence>
<dbReference type="GO" id="GO:0032511">
    <property type="term" value="P:late endosome to vacuole transport via multivesicular body sorting pathway"/>
    <property type="evidence" value="ECO:0007669"/>
    <property type="project" value="UniProtKB-ARBA"/>
</dbReference>
<dbReference type="InterPro" id="IPR000719">
    <property type="entry name" value="Prot_kinase_dom"/>
</dbReference>
<evidence type="ECO:0000256" key="5">
    <source>
        <dbReference type="ARBA" id="ARBA00022741"/>
    </source>
</evidence>
<comment type="similarity">
    <text evidence="1">Belongs to the protein kinase superfamily. AGC Ser/Thr protein kinase family. PDPK1 subfamily.</text>
</comment>
<keyword evidence="4" id="KW-0808">Transferase</keyword>
<dbReference type="GO" id="GO:0000196">
    <property type="term" value="P:cell integrity MAPK cascade"/>
    <property type="evidence" value="ECO:0007669"/>
    <property type="project" value="UniProtKB-ARBA"/>
</dbReference>
<reference evidence="13" key="1">
    <citation type="submission" date="2014-03" db="EMBL/GenBank/DDBJ databases">
        <authorList>
            <person name="Casaregola S."/>
        </authorList>
    </citation>
    <scope>NUCLEOTIDE SEQUENCE [LARGE SCALE GENOMIC DNA]</scope>
    <source>
        <strain evidence="13">CLIB 918</strain>
    </source>
</reference>
<dbReference type="InterPro" id="IPR039046">
    <property type="entry name" value="PDPK1"/>
</dbReference>
<feature type="compositionally biased region" description="Basic and acidic residues" evidence="11">
    <location>
        <begin position="200"/>
        <end position="211"/>
    </location>
</feature>
<feature type="domain" description="Protein kinase" evidence="12">
    <location>
        <begin position="41"/>
        <end position="310"/>
    </location>
</feature>
<dbReference type="InterPro" id="IPR050236">
    <property type="entry name" value="Ser_Thr_kinase_AGC"/>
</dbReference>
<dbReference type="GO" id="GO:0004674">
    <property type="term" value="F:protein serine/threonine kinase activity"/>
    <property type="evidence" value="ECO:0007669"/>
    <property type="project" value="UniProtKB-KW"/>
</dbReference>
<feature type="region of interest" description="Disordered" evidence="11">
    <location>
        <begin position="559"/>
        <end position="593"/>
    </location>
</feature>
<dbReference type="EC" id="2.7.11.1" evidence="2"/>
<feature type="region of interest" description="Disordered" evidence="11">
    <location>
        <begin position="191"/>
        <end position="211"/>
    </location>
</feature>
<feature type="compositionally biased region" description="Low complexity" evidence="11">
    <location>
        <begin position="441"/>
        <end position="455"/>
    </location>
</feature>
<dbReference type="PROSITE" id="PS50011">
    <property type="entry name" value="PROTEIN_KINASE_DOM"/>
    <property type="match status" value="1"/>
</dbReference>
<dbReference type="SMART" id="SM00220">
    <property type="entry name" value="S_TKc"/>
    <property type="match status" value="1"/>
</dbReference>
<feature type="region of interest" description="Disordered" evidence="11">
    <location>
        <begin position="407"/>
        <end position="522"/>
    </location>
</feature>
<dbReference type="SUPFAM" id="SSF56112">
    <property type="entry name" value="Protein kinase-like (PK-like)"/>
    <property type="match status" value="1"/>
</dbReference>
<dbReference type="InterPro" id="IPR011009">
    <property type="entry name" value="Kinase-like_dom_sf"/>
</dbReference>
<keyword evidence="7 10" id="KW-0067">ATP-binding</keyword>
<evidence type="ECO:0000313" key="14">
    <source>
        <dbReference type="Proteomes" id="UP000242525"/>
    </source>
</evidence>
<dbReference type="GO" id="GO:0005524">
    <property type="term" value="F:ATP binding"/>
    <property type="evidence" value="ECO:0007669"/>
    <property type="project" value="UniProtKB-UniRule"/>
</dbReference>
<keyword evidence="5 10" id="KW-0547">Nucleotide-binding</keyword>
<dbReference type="PROSITE" id="PS00107">
    <property type="entry name" value="PROTEIN_KINASE_ATP"/>
    <property type="match status" value="1"/>
</dbReference>
<proteinExistence type="inferred from homology"/>
<feature type="binding site" evidence="10">
    <location>
        <position position="70"/>
    </location>
    <ligand>
        <name>ATP</name>
        <dbReference type="ChEBI" id="CHEBI:30616"/>
    </ligand>
</feature>
<keyword evidence="14" id="KW-1185">Reference proteome</keyword>
<name>A0A0J9X897_GEOCN</name>
<dbReference type="GO" id="GO:0010606">
    <property type="term" value="P:positive regulation of cytoplasmic mRNA processing body assembly"/>
    <property type="evidence" value="ECO:0007669"/>
    <property type="project" value="UniProtKB-ARBA"/>
</dbReference>
<dbReference type="InterPro" id="IPR017441">
    <property type="entry name" value="Protein_kinase_ATP_BS"/>
</dbReference>
<evidence type="ECO:0000256" key="2">
    <source>
        <dbReference type="ARBA" id="ARBA00012513"/>
    </source>
</evidence>
<feature type="region of interest" description="Disordered" evidence="11">
    <location>
        <begin position="755"/>
        <end position="778"/>
    </location>
</feature>
<comment type="catalytic activity">
    <reaction evidence="9">
        <text>L-seryl-[protein] + ATP = O-phospho-L-seryl-[protein] + ADP + H(+)</text>
        <dbReference type="Rhea" id="RHEA:17989"/>
        <dbReference type="Rhea" id="RHEA-COMP:9863"/>
        <dbReference type="Rhea" id="RHEA-COMP:11604"/>
        <dbReference type="ChEBI" id="CHEBI:15378"/>
        <dbReference type="ChEBI" id="CHEBI:29999"/>
        <dbReference type="ChEBI" id="CHEBI:30616"/>
        <dbReference type="ChEBI" id="CHEBI:83421"/>
        <dbReference type="ChEBI" id="CHEBI:456216"/>
        <dbReference type="EC" id="2.7.11.1"/>
    </reaction>
</comment>
<evidence type="ECO:0000259" key="12">
    <source>
        <dbReference type="PROSITE" id="PS50011"/>
    </source>
</evidence>
<keyword evidence="6 13" id="KW-0418">Kinase</keyword>
<dbReference type="InterPro" id="IPR008271">
    <property type="entry name" value="Ser/Thr_kinase_AS"/>
</dbReference>
<dbReference type="PROSITE" id="PS00108">
    <property type="entry name" value="PROTEIN_KINASE_ST"/>
    <property type="match status" value="1"/>
</dbReference>
<evidence type="ECO:0000256" key="9">
    <source>
        <dbReference type="ARBA" id="ARBA00048679"/>
    </source>
</evidence>
<evidence type="ECO:0000256" key="6">
    <source>
        <dbReference type="ARBA" id="ARBA00022777"/>
    </source>
</evidence>
<feature type="compositionally biased region" description="Low complexity" evidence="11">
    <location>
        <begin position="559"/>
        <end position="572"/>
    </location>
</feature>
<evidence type="ECO:0000256" key="10">
    <source>
        <dbReference type="PROSITE-ProRule" id="PRU10141"/>
    </source>
</evidence>
<evidence type="ECO:0000256" key="4">
    <source>
        <dbReference type="ARBA" id="ARBA00022679"/>
    </source>
</evidence>
<dbReference type="PANTHER" id="PTHR24356:SF163">
    <property type="entry name" value="3-PHOSPHOINOSITIDE-DEPENDENT PROTEIN KINASE 1-RELATED"/>
    <property type="match status" value="1"/>
</dbReference>
<dbReference type="GO" id="GO:0060211">
    <property type="term" value="P:regulation of nuclear-transcribed mRNA poly(A) tail shortening"/>
    <property type="evidence" value="ECO:0007669"/>
    <property type="project" value="UniProtKB-ARBA"/>
</dbReference>
<dbReference type="FunFam" id="1.10.510.10:FF:000534">
    <property type="entry name" value="Serine/threonine-protein kinase PKH2"/>
    <property type="match status" value="1"/>
</dbReference>
<sequence>MFATHTTTSTLPAAVTASASPAAATTPAVTTVSHKKRPEDFNFGKQLGVGSYSRVVYATDKQTLRQYAIKILNKQHIFKEKSEKYVSVEKATLNRLGKNNHHGIIKLYYTFQDKNSLYFVLDYATHGELLSLIKRLGNLDENCVRYFGAQILDAIEYMHKNGVIHRDLKPENILLDDKMRVKITDFGTAKLLDQPSPKRKSNDKTGSDNDQRAMSFVGTAEYVSPELLNDKCQGKPCDIWAYGCIIYQLLVGRPPFQASNDHLVFTKIVKLQFAYPPRFPAVLRDLIKHLLVLDPNRRWHISQIKNHEFFASVEWTTKGIWNKKPPRLQPFKETPSTNGNSVKLVNGLPVFNSRPVKPVAQRASEGGRVAKPASPGTALTASQRTAAAKNGGVAAAAAAALAKNPKNITPYHTPVQQPRQHIPPSNAAATGADAKNQEPRVTVPASSSPSGATASKRPAGVSRAQSAAKTETRQGLSHSRSNARLAPVKSEPKVPLEEPVDDTSPLPLEPTTSTNTTAVSVDKLELPEKTPIDQLFANIIQIQNERVLYVNTVTITTTNHNNSTSNIAYPDGNDPDDDNDGKPSQVSSNKLSKIFSSLPRKKKRVMLVTTSGRLVILANPDLPSTLANTLAPSATASTAANIAAAGNTPGAGIASRLFSASGSPTAEIDRRHIHYEIMITNPLVTIREYPFNRRTRMGVLSIQTENKIHTVEDPIGTSEWMEAFRVAREYVHNAEEIMNSYLSSTAAAAAAASTTRGRKLQTSRRTLGLGQGGSSGSGSMYYKPSSSFVRKSFPDDHLQLQGSGPALPFTAAAMAGGSSMLQRNEERKMVRRGLTYNA</sequence>